<name>A0A6G9ZDW3_9NOCA</name>
<dbReference type="AlphaFoldDB" id="A0A6G9ZDW3"/>
<evidence type="ECO:0000313" key="1">
    <source>
        <dbReference type="EMBL" id="QIS23630.1"/>
    </source>
</evidence>
<reference evidence="1 2" key="1">
    <citation type="journal article" date="2019" name="ACS Chem. Biol.">
        <title>Identification and Mobilization of a Cryptic Antibiotic Biosynthesis Gene Locus from a Human-Pathogenic Nocardia Isolate.</title>
        <authorList>
            <person name="Herisse M."/>
            <person name="Ishida K."/>
            <person name="Porter J.L."/>
            <person name="Howden B."/>
            <person name="Hertweck C."/>
            <person name="Stinear T.P."/>
            <person name="Pidot S.J."/>
        </authorList>
    </citation>
    <scope>NUCLEOTIDE SEQUENCE [LARGE SCALE GENOMIC DNA]</scope>
    <source>
        <strain evidence="1 2">AUSMDU00012715</strain>
    </source>
</reference>
<proteinExistence type="predicted"/>
<gene>
    <name evidence="1" type="ORF">F6W96_40550</name>
</gene>
<protein>
    <submittedName>
        <fullName evidence="1">Uncharacterized protein</fullName>
    </submittedName>
</protein>
<sequence length="141" mass="14704">MRSALQAARQFAGAGAGVVVVALRDGVVVAAVHEPLAALDVEALVRAGRVGDAAQLIVVSDMRDLSAAISIVDTACDQLAAHHITVGAIYTTGWEPDAWRTALTPADDRGDGVLAGVRGGGRRRAGWRRTLLRWLTGAGER</sequence>
<evidence type="ECO:0000313" key="2">
    <source>
        <dbReference type="Proteomes" id="UP000500953"/>
    </source>
</evidence>
<accession>A0A6G9ZDW3</accession>
<organism evidence="1 2">
    <name type="scientific">Nocardia terpenica</name>
    <dbReference type="NCBI Taxonomy" id="455432"/>
    <lineage>
        <taxon>Bacteria</taxon>
        <taxon>Bacillati</taxon>
        <taxon>Actinomycetota</taxon>
        <taxon>Actinomycetes</taxon>
        <taxon>Mycobacteriales</taxon>
        <taxon>Nocardiaceae</taxon>
        <taxon>Nocardia</taxon>
    </lineage>
</organism>
<dbReference type="RefSeq" id="WP_167490952.1">
    <property type="nucleotide sequence ID" value="NZ_CP046173.1"/>
</dbReference>
<dbReference type="Proteomes" id="UP000500953">
    <property type="component" value="Chromosome"/>
</dbReference>
<dbReference type="EMBL" id="CP046173">
    <property type="protein sequence ID" value="QIS23630.1"/>
    <property type="molecule type" value="Genomic_DNA"/>
</dbReference>